<reference evidence="4 5" key="1">
    <citation type="submission" date="2015-08" db="EMBL/GenBank/DDBJ databases">
        <title>Antibacterial properties of a collection of Vibrionaceae strains.</title>
        <authorList>
            <person name="Giubergia S."/>
        </authorList>
    </citation>
    <scope>NUCLEOTIDE SEQUENCE [LARGE SCALE GENOMIC DNA]</scope>
    <source>
        <strain evidence="4 5">S0821</strain>
    </source>
</reference>
<keyword evidence="5" id="KW-1185">Reference proteome</keyword>
<dbReference type="GO" id="GO:0016747">
    <property type="term" value="F:acyltransferase activity, transferring groups other than amino-acyl groups"/>
    <property type="evidence" value="ECO:0007669"/>
    <property type="project" value="InterPro"/>
</dbReference>
<dbReference type="FunCoup" id="A0A0Q2QVM5">
    <property type="interactions" value="41"/>
</dbReference>
<dbReference type="OMA" id="ADMYATS"/>
<evidence type="ECO:0000313" key="4">
    <source>
        <dbReference type="EMBL" id="KQH84101.1"/>
    </source>
</evidence>
<dbReference type="RefSeq" id="WP_014257201.1">
    <property type="nucleotide sequence ID" value="NZ_CP100423.1"/>
</dbReference>
<dbReference type="InterPro" id="IPR000182">
    <property type="entry name" value="GNAT_dom"/>
</dbReference>
<gene>
    <name evidence="4" type="ORF">AMR76_19860</name>
</gene>
<sequence length="154" mass="17208">MDIAVDNLQESGVIRLLEEHLADMYATSPPESVHALDVEALKHPSITFWAAKDDGEVLGCVALKELDAQHGEIKSMRTASAARHRGVASQLLLHLINEAKARGYQTLSLETGSETFFLPARTLYEKNGFRYCEPFANYQPDPNSKFMTRDLTEQ</sequence>
<dbReference type="Pfam" id="PF00583">
    <property type="entry name" value="Acetyltransf_1"/>
    <property type="match status" value="1"/>
</dbReference>
<feature type="domain" description="N-acetyltransferase" evidence="3">
    <location>
        <begin position="12"/>
        <end position="152"/>
    </location>
</feature>
<dbReference type="InterPro" id="IPR016181">
    <property type="entry name" value="Acyl_CoA_acyltransferase"/>
</dbReference>
<dbReference type="Proteomes" id="UP000051221">
    <property type="component" value="Unassembled WGS sequence"/>
</dbReference>
<accession>A0A0Q2QVM5</accession>
<proteinExistence type="predicted"/>
<dbReference type="PANTHER" id="PTHR43877:SF5">
    <property type="entry name" value="BLL8307 PROTEIN"/>
    <property type="match status" value="1"/>
</dbReference>
<evidence type="ECO:0000313" key="5">
    <source>
        <dbReference type="Proteomes" id="UP000051221"/>
    </source>
</evidence>
<keyword evidence="2" id="KW-0012">Acyltransferase</keyword>
<evidence type="ECO:0000259" key="3">
    <source>
        <dbReference type="PROSITE" id="PS51186"/>
    </source>
</evidence>
<dbReference type="PANTHER" id="PTHR43877">
    <property type="entry name" value="AMINOALKYLPHOSPHONATE N-ACETYLTRANSFERASE-RELATED-RELATED"/>
    <property type="match status" value="1"/>
</dbReference>
<organism evidence="4 5">
    <name type="scientific">Vibrio furnissii</name>
    <dbReference type="NCBI Taxonomy" id="29494"/>
    <lineage>
        <taxon>Bacteria</taxon>
        <taxon>Pseudomonadati</taxon>
        <taxon>Pseudomonadota</taxon>
        <taxon>Gammaproteobacteria</taxon>
        <taxon>Vibrionales</taxon>
        <taxon>Vibrionaceae</taxon>
        <taxon>Vibrio</taxon>
    </lineage>
</organism>
<dbReference type="InParanoid" id="A0A0Q2QVM5"/>
<dbReference type="SUPFAM" id="SSF55729">
    <property type="entry name" value="Acyl-CoA N-acyltransferases (Nat)"/>
    <property type="match status" value="1"/>
</dbReference>
<dbReference type="CDD" id="cd04301">
    <property type="entry name" value="NAT_SF"/>
    <property type="match status" value="1"/>
</dbReference>
<dbReference type="InterPro" id="IPR050832">
    <property type="entry name" value="Bact_Acetyltransf"/>
</dbReference>
<dbReference type="PROSITE" id="PS51186">
    <property type="entry name" value="GNAT"/>
    <property type="match status" value="1"/>
</dbReference>
<evidence type="ECO:0000256" key="1">
    <source>
        <dbReference type="ARBA" id="ARBA00022679"/>
    </source>
</evidence>
<keyword evidence="1 4" id="KW-0808">Transferase</keyword>
<comment type="caution">
    <text evidence="4">The sequence shown here is derived from an EMBL/GenBank/DDBJ whole genome shotgun (WGS) entry which is preliminary data.</text>
</comment>
<dbReference type="AlphaFoldDB" id="A0A0Q2QVM5"/>
<dbReference type="EMBL" id="LKHS01000022">
    <property type="protein sequence ID" value="KQH84101.1"/>
    <property type="molecule type" value="Genomic_DNA"/>
</dbReference>
<name>A0A0Q2QVM5_VIBFU</name>
<dbReference type="Gene3D" id="3.40.630.30">
    <property type="match status" value="1"/>
</dbReference>
<evidence type="ECO:0000256" key="2">
    <source>
        <dbReference type="ARBA" id="ARBA00023315"/>
    </source>
</evidence>
<protein>
    <submittedName>
        <fullName evidence="4">Acetyltransferase</fullName>
    </submittedName>
</protein>